<dbReference type="Pfam" id="PF00669">
    <property type="entry name" value="Flagellin_N"/>
    <property type="match status" value="1"/>
</dbReference>
<dbReference type="AlphaFoldDB" id="A0A2S0NCT9"/>
<organism evidence="6 7">
    <name type="scientific">Phreatobacter cathodiphilus</name>
    <dbReference type="NCBI Taxonomy" id="1868589"/>
    <lineage>
        <taxon>Bacteria</taxon>
        <taxon>Pseudomonadati</taxon>
        <taxon>Pseudomonadota</taxon>
        <taxon>Alphaproteobacteria</taxon>
        <taxon>Hyphomicrobiales</taxon>
        <taxon>Phreatobacteraceae</taxon>
        <taxon>Phreatobacter</taxon>
    </lineage>
</organism>
<evidence type="ECO:0000259" key="5">
    <source>
        <dbReference type="Pfam" id="PF00700"/>
    </source>
</evidence>
<dbReference type="Pfam" id="PF00700">
    <property type="entry name" value="Flagellin_C"/>
    <property type="match status" value="1"/>
</dbReference>
<dbReference type="GO" id="GO:0009288">
    <property type="term" value="C:bacterial-type flagellum"/>
    <property type="evidence" value="ECO:0007669"/>
    <property type="project" value="UniProtKB-SubCell"/>
</dbReference>
<keyword evidence="3" id="KW-0964">Secreted</keyword>
<evidence type="ECO:0000259" key="4">
    <source>
        <dbReference type="Pfam" id="PF00669"/>
    </source>
</evidence>
<dbReference type="EMBL" id="CP027668">
    <property type="protein sequence ID" value="AVO46004.1"/>
    <property type="molecule type" value="Genomic_DNA"/>
</dbReference>
<evidence type="ECO:0000256" key="2">
    <source>
        <dbReference type="ARBA" id="ARBA00023143"/>
    </source>
</evidence>
<name>A0A2S0NCT9_9HYPH</name>
<dbReference type="Gene3D" id="1.20.1330.10">
    <property type="entry name" value="f41 fragment of flagellin, N-terminal domain"/>
    <property type="match status" value="1"/>
</dbReference>
<dbReference type="RefSeq" id="WP_106749345.1">
    <property type="nucleotide sequence ID" value="NZ_CP027668.1"/>
</dbReference>
<sequence length="367" mass="38281">MSDITISRGVRSNLLSLQNIASQRETIQGRLASGKKVNSALDNPTNFFTAASLNSRSNDLGALLDSMSNGIKTLEAADNGLKSITKTVESLQSAIRQARQDKSWQGESYAFTATSGTGDIVFTGGAVGTTAVTVAVSANATVDDVVASINGNSSLTSKVRASNDNGKLRIENLSTSDLTVTDTAVATTGTGGTIGGNTVRADLIEQFNDLRQQLDRTAEDASFNGINLLRGDALSITFNETGSSSLNIQSKDGEAINATNLGIDAQATSVADSDTSLDAVLTDLSTALGSLRSQSSAFGSNLSMVQNRQDFTKSMMNTLRGGADNLTLADQNEEGANLLALNTRAQLATSALSFASQGDQQVLQFLR</sequence>
<evidence type="ECO:0000313" key="6">
    <source>
        <dbReference type="EMBL" id="AVO46004.1"/>
    </source>
</evidence>
<gene>
    <name evidence="6" type="ORF">C6569_13490</name>
</gene>
<proteinExistence type="inferred from homology"/>
<keyword evidence="2 3" id="KW-0975">Bacterial flagellum</keyword>
<comment type="subcellular location">
    <subcellularLocation>
        <location evidence="3">Secreted</location>
    </subcellularLocation>
    <subcellularLocation>
        <location evidence="3">Bacterial flagellum</location>
    </subcellularLocation>
</comment>
<dbReference type="InterPro" id="IPR046358">
    <property type="entry name" value="Flagellin_C"/>
</dbReference>
<accession>A0A2S0NCT9</accession>
<dbReference type="GO" id="GO:0005576">
    <property type="term" value="C:extracellular region"/>
    <property type="evidence" value="ECO:0007669"/>
    <property type="project" value="UniProtKB-SubCell"/>
</dbReference>
<dbReference type="GO" id="GO:0005198">
    <property type="term" value="F:structural molecule activity"/>
    <property type="evidence" value="ECO:0007669"/>
    <property type="project" value="UniProtKB-UniRule"/>
</dbReference>
<feature type="domain" description="Flagellin N-terminal" evidence="4">
    <location>
        <begin position="14"/>
        <end position="103"/>
    </location>
</feature>
<reference evidence="6 7" key="1">
    <citation type="submission" date="2018-03" db="EMBL/GenBank/DDBJ databases">
        <title>Genome sequencing of Phreatobacter sp.</title>
        <authorList>
            <person name="Kim S.-J."/>
            <person name="Heo J."/>
            <person name="Kwon S.-W."/>
        </authorList>
    </citation>
    <scope>NUCLEOTIDE SEQUENCE [LARGE SCALE GENOMIC DNA]</scope>
    <source>
        <strain evidence="6 7">S-12</strain>
    </source>
</reference>
<dbReference type="InterPro" id="IPR001029">
    <property type="entry name" value="Flagellin_N"/>
</dbReference>
<evidence type="ECO:0000256" key="3">
    <source>
        <dbReference type="RuleBase" id="RU362073"/>
    </source>
</evidence>
<evidence type="ECO:0000313" key="7">
    <source>
        <dbReference type="Proteomes" id="UP000237889"/>
    </source>
</evidence>
<protein>
    <recommendedName>
        <fullName evidence="3">Flagellin</fullName>
    </recommendedName>
</protein>
<dbReference type="KEGG" id="phr:C6569_13490"/>
<feature type="domain" description="Flagellin C-terminal" evidence="5">
    <location>
        <begin position="285"/>
        <end position="366"/>
    </location>
</feature>
<evidence type="ECO:0000256" key="1">
    <source>
        <dbReference type="ARBA" id="ARBA00005709"/>
    </source>
</evidence>
<comment type="similarity">
    <text evidence="1 3">Belongs to the bacterial flagellin family.</text>
</comment>
<dbReference type="Proteomes" id="UP000237889">
    <property type="component" value="Chromosome"/>
</dbReference>
<dbReference type="OrthoDB" id="8328560at2"/>
<keyword evidence="7" id="KW-1185">Reference proteome</keyword>
<dbReference type="SUPFAM" id="SSF64518">
    <property type="entry name" value="Phase 1 flagellin"/>
    <property type="match status" value="1"/>
</dbReference>
<comment type="function">
    <text evidence="3">Flagellin is the subunit protein which polymerizes to form the filaments of bacterial flagella.</text>
</comment>